<accession>A0A1G2NAJ9</accession>
<dbReference type="InterPro" id="IPR022606">
    <property type="entry name" value="DUF2914"/>
</dbReference>
<dbReference type="Proteomes" id="UP000176221">
    <property type="component" value="Unassembled WGS sequence"/>
</dbReference>
<dbReference type="EMBL" id="MHRX01000035">
    <property type="protein sequence ID" value="OHA33176.1"/>
    <property type="molecule type" value="Genomic_DNA"/>
</dbReference>
<reference evidence="3 4" key="1">
    <citation type="journal article" date="2016" name="Nat. Commun.">
        <title>Thousands of microbial genomes shed light on interconnected biogeochemical processes in an aquifer system.</title>
        <authorList>
            <person name="Anantharaman K."/>
            <person name="Brown C.T."/>
            <person name="Hug L.A."/>
            <person name="Sharon I."/>
            <person name="Castelle C.J."/>
            <person name="Probst A.J."/>
            <person name="Thomas B.C."/>
            <person name="Singh A."/>
            <person name="Wilkins M.J."/>
            <person name="Karaoz U."/>
            <person name="Brodie E.L."/>
            <person name="Williams K.H."/>
            <person name="Hubbard S.S."/>
            <person name="Banfield J.F."/>
        </authorList>
    </citation>
    <scope>NUCLEOTIDE SEQUENCE [LARGE SCALE GENOMIC DNA]</scope>
</reference>
<feature type="transmembrane region" description="Helical" evidence="1">
    <location>
        <begin position="93"/>
        <end position="111"/>
    </location>
</feature>
<feature type="transmembrane region" description="Helical" evidence="1">
    <location>
        <begin position="171"/>
        <end position="192"/>
    </location>
</feature>
<comment type="caution">
    <text evidence="3">The sequence shown here is derived from an EMBL/GenBank/DDBJ whole genome shotgun (WGS) entry which is preliminary data.</text>
</comment>
<evidence type="ECO:0000313" key="4">
    <source>
        <dbReference type="Proteomes" id="UP000176221"/>
    </source>
</evidence>
<evidence type="ECO:0000256" key="1">
    <source>
        <dbReference type="SAM" id="Phobius"/>
    </source>
</evidence>
<feature type="transmembrane region" description="Helical" evidence="1">
    <location>
        <begin position="204"/>
        <end position="222"/>
    </location>
</feature>
<dbReference type="Pfam" id="PF11141">
    <property type="entry name" value="DUF2914"/>
    <property type="match status" value="1"/>
</dbReference>
<name>A0A1G2NAJ9_9BACT</name>
<evidence type="ECO:0000259" key="2">
    <source>
        <dbReference type="Pfam" id="PF11141"/>
    </source>
</evidence>
<gene>
    <name evidence="3" type="ORF">A2928_03105</name>
</gene>
<feature type="transmembrane region" description="Helical" evidence="1">
    <location>
        <begin position="147"/>
        <end position="165"/>
    </location>
</feature>
<keyword evidence="1" id="KW-1133">Transmembrane helix</keyword>
<dbReference type="AlphaFoldDB" id="A0A1G2NAJ9"/>
<keyword evidence="1" id="KW-0812">Transmembrane</keyword>
<feature type="transmembrane region" description="Helical" evidence="1">
    <location>
        <begin position="117"/>
        <end position="135"/>
    </location>
</feature>
<organism evidence="3 4">
    <name type="scientific">Candidatus Taylorbacteria bacterium RIFCSPLOWO2_01_FULL_45_15b</name>
    <dbReference type="NCBI Taxonomy" id="1802319"/>
    <lineage>
        <taxon>Bacteria</taxon>
        <taxon>Candidatus Tayloriibacteriota</taxon>
    </lineage>
</organism>
<feature type="transmembrane region" description="Helical" evidence="1">
    <location>
        <begin position="54"/>
        <end position="73"/>
    </location>
</feature>
<sequence>MWYDFFVAILKEKFTKFEAWFDKYDRHISSAGLLLGFIVDSLTLRRIDLPLENAILFSYIFLGGFGLIIINMFEAGRWTGTFMQKVRKWMPLVIQYAFGGLFSAFFIFYSRSASFGSSWPFVIVLVGLLIGNELFKKSYVRLGFQTSVYFMAVFSYLIFVVPILVNRIGAHVFLLSGILSLVFIWYFIKLLLKIVPDRIREAQGVLIVSIGCIYAFMNIFYFTNIIPPIPLSLKAAGMYHELVKLPEGGYVAEQEARPWYAFFRRFPEYHLDGEPVYAYSRIFAPTDISTTIVHEWQKRNEDTDSWETRSRISFKIDGGSGVGYRGYTLKEAVDSGLWRVNIKTTRGQVLGRIKFRAIENSPNLQLESVTL</sequence>
<protein>
    <recommendedName>
        <fullName evidence="2">DUF2914 domain-containing protein</fullName>
    </recommendedName>
</protein>
<proteinExistence type="predicted"/>
<feature type="domain" description="DUF2914" evidence="2">
    <location>
        <begin position="290"/>
        <end position="356"/>
    </location>
</feature>
<keyword evidence="1" id="KW-0472">Membrane</keyword>
<evidence type="ECO:0000313" key="3">
    <source>
        <dbReference type="EMBL" id="OHA33176.1"/>
    </source>
</evidence>
<dbReference type="STRING" id="1802319.A2928_03105"/>